<evidence type="ECO:0000313" key="3">
    <source>
        <dbReference type="Proteomes" id="UP001519654"/>
    </source>
</evidence>
<sequence>MSRRAEIATRAALIGMGLFTAVPVIAVVQPGQLESSYGVTDPAPMVLTLLQHRGVFQLLAGLALIWAAFRPAVRVPVAIGVIVAKSSALLLTVTRPEAQALVSTPIQVFDVACIALLALIAGAALIPVRRPAPNPAAP</sequence>
<protein>
    <recommendedName>
        <fullName evidence="4">Phosphopantetheine adenylyltransferase</fullName>
    </recommendedName>
</protein>
<keyword evidence="1" id="KW-0472">Membrane</keyword>
<feature type="transmembrane region" description="Helical" evidence="1">
    <location>
        <begin position="106"/>
        <end position="126"/>
    </location>
</feature>
<evidence type="ECO:0000313" key="2">
    <source>
        <dbReference type="EMBL" id="MBU2663748.1"/>
    </source>
</evidence>
<accession>A0ABS5YJU7</accession>
<gene>
    <name evidence="2" type="ORF">KOI35_09530</name>
</gene>
<dbReference type="RefSeq" id="WP_215785726.1">
    <property type="nucleotide sequence ID" value="NZ_JAHKKG010000003.1"/>
</dbReference>
<organism evidence="2 3">
    <name type="scientific">Paractinoplanes bogorensis</name>
    <dbReference type="NCBI Taxonomy" id="1610840"/>
    <lineage>
        <taxon>Bacteria</taxon>
        <taxon>Bacillati</taxon>
        <taxon>Actinomycetota</taxon>
        <taxon>Actinomycetes</taxon>
        <taxon>Micromonosporales</taxon>
        <taxon>Micromonosporaceae</taxon>
        <taxon>Paractinoplanes</taxon>
    </lineage>
</organism>
<evidence type="ECO:0008006" key="4">
    <source>
        <dbReference type="Google" id="ProtNLM"/>
    </source>
</evidence>
<comment type="caution">
    <text evidence="2">The sequence shown here is derived from an EMBL/GenBank/DDBJ whole genome shotgun (WGS) entry which is preliminary data.</text>
</comment>
<evidence type="ECO:0000256" key="1">
    <source>
        <dbReference type="SAM" id="Phobius"/>
    </source>
</evidence>
<dbReference type="EMBL" id="JAHKKG010000003">
    <property type="protein sequence ID" value="MBU2663748.1"/>
    <property type="molecule type" value="Genomic_DNA"/>
</dbReference>
<keyword evidence="1" id="KW-1133">Transmembrane helix</keyword>
<keyword evidence="1" id="KW-0812">Transmembrane</keyword>
<feature type="transmembrane region" description="Helical" evidence="1">
    <location>
        <begin position="50"/>
        <end position="69"/>
    </location>
</feature>
<proteinExistence type="predicted"/>
<name>A0ABS5YJU7_9ACTN</name>
<feature type="transmembrane region" description="Helical" evidence="1">
    <location>
        <begin position="76"/>
        <end position="94"/>
    </location>
</feature>
<dbReference type="Proteomes" id="UP001519654">
    <property type="component" value="Unassembled WGS sequence"/>
</dbReference>
<keyword evidence="3" id="KW-1185">Reference proteome</keyword>
<reference evidence="2 3" key="1">
    <citation type="submission" date="2021-06" db="EMBL/GenBank/DDBJ databases">
        <title>Actinoplanes lichenicola sp. nov., and Actinoplanes ovalisporus sp. nov., isolated from lichen in Thailand.</title>
        <authorList>
            <person name="Saeng-In P."/>
            <person name="Kanchanasin P."/>
            <person name="Yuki M."/>
            <person name="Kudo T."/>
            <person name="Ohkuma M."/>
            <person name="Phongsopitanun W."/>
            <person name="Tanasupawat S."/>
        </authorList>
    </citation>
    <scope>NUCLEOTIDE SEQUENCE [LARGE SCALE GENOMIC DNA]</scope>
    <source>
        <strain evidence="2 3">NBRC 110975</strain>
    </source>
</reference>